<feature type="non-terminal residue" evidence="1">
    <location>
        <position position="1"/>
    </location>
</feature>
<accession>A0A6L2MUN8</accession>
<dbReference type="AlphaFoldDB" id="A0A6L2MUN8"/>
<organism evidence="1">
    <name type="scientific">Tanacetum cinerariifolium</name>
    <name type="common">Dalmatian daisy</name>
    <name type="synonym">Chrysanthemum cinerariifolium</name>
    <dbReference type="NCBI Taxonomy" id="118510"/>
    <lineage>
        <taxon>Eukaryota</taxon>
        <taxon>Viridiplantae</taxon>
        <taxon>Streptophyta</taxon>
        <taxon>Embryophyta</taxon>
        <taxon>Tracheophyta</taxon>
        <taxon>Spermatophyta</taxon>
        <taxon>Magnoliopsida</taxon>
        <taxon>eudicotyledons</taxon>
        <taxon>Gunneridae</taxon>
        <taxon>Pentapetalae</taxon>
        <taxon>asterids</taxon>
        <taxon>campanulids</taxon>
        <taxon>Asterales</taxon>
        <taxon>Asteraceae</taxon>
        <taxon>Asteroideae</taxon>
        <taxon>Anthemideae</taxon>
        <taxon>Anthemidinae</taxon>
        <taxon>Tanacetum</taxon>
    </lineage>
</organism>
<name>A0A6L2MUN8_TANCI</name>
<comment type="caution">
    <text evidence="1">The sequence shown here is derived from an EMBL/GenBank/DDBJ whole genome shotgun (WGS) entry which is preliminary data.</text>
</comment>
<sequence length="222" mass="25573">HHFDEKDRIGVTTGDLKLLLSGIFLLLFGLTKDAAVKLMLLEDVIRQVICFDDADGMECLPNEEIFTKLTLQKGLRETNLVVQWRLQLSALQQGRKDDDNAAIKEVSVDEPTMFDDEEMAKRLHDEEIEQVAAREKQEKDDLEKDKVLQKQYKMEHFKGMTYDKESFKKLKAVKVLGSHSTQDTLTDDPKEMSKEDVKNMLEIVPVSEFKVEALQVKYPLID</sequence>
<dbReference type="EMBL" id="BKCJ010007495">
    <property type="protein sequence ID" value="GEU77540.1"/>
    <property type="molecule type" value="Genomic_DNA"/>
</dbReference>
<gene>
    <name evidence="1" type="ORF">Tci_049518</name>
</gene>
<protein>
    <submittedName>
        <fullName evidence="1">Uncharacterized protein</fullName>
    </submittedName>
</protein>
<proteinExistence type="predicted"/>
<reference evidence="1" key="1">
    <citation type="journal article" date="2019" name="Sci. Rep.">
        <title>Draft genome of Tanacetum cinerariifolium, the natural source of mosquito coil.</title>
        <authorList>
            <person name="Yamashiro T."/>
            <person name="Shiraishi A."/>
            <person name="Satake H."/>
            <person name="Nakayama K."/>
        </authorList>
    </citation>
    <scope>NUCLEOTIDE SEQUENCE</scope>
</reference>
<evidence type="ECO:0000313" key="1">
    <source>
        <dbReference type="EMBL" id="GEU77540.1"/>
    </source>
</evidence>